<dbReference type="EMBL" id="NPDN01000002">
    <property type="protein sequence ID" value="PJZ26871.1"/>
    <property type="molecule type" value="Genomic_DNA"/>
</dbReference>
<name>A0A2M9XGQ5_9LEPT</name>
<dbReference type="OrthoDB" id="7358938at2"/>
<evidence type="ECO:0000313" key="2">
    <source>
        <dbReference type="EMBL" id="PJZ26871.1"/>
    </source>
</evidence>
<keyword evidence="3" id="KW-1185">Reference proteome</keyword>
<keyword evidence="1" id="KW-0812">Transmembrane</keyword>
<accession>A0A2M9XGQ5</accession>
<gene>
    <name evidence="2" type="ORF">CH357_05135</name>
</gene>
<dbReference type="Proteomes" id="UP000232196">
    <property type="component" value="Unassembled WGS sequence"/>
</dbReference>
<sequence>MKSNLSVLYPILFALVAAIGNALFAFGQKKSSPSENPFLFLIFLLVVCLGLLVFSSLFVGKENLTEYFSKNTTEIIVGGVGLYLTFLGFYFLFTRYGTTYYILYAVLSILTTSIFLGVILFREHFNFYHMLSVGCALGAIVTFHLGQTFGK</sequence>
<keyword evidence="1" id="KW-1133">Transmembrane helix</keyword>
<comment type="caution">
    <text evidence="2">The sequence shown here is derived from an EMBL/GenBank/DDBJ whole genome shotgun (WGS) entry which is preliminary data.</text>
</comment>
<organism evidence="2 3">
    <name type="scientific">Leptospira hartskeerlii</name>
    <dbReference type="NCBI Taxonomy" id="2023177"/>
    <lineage>
        <taxon>Bacteria</taxon>
        <taxon>Pseudomonadati</taxon>
        <taxon>Spirochaetota</taxon>
        <taxon>Spirochaetia</taxon>
        <taxon>Leptospirales</taxon>
        <taxon>Leptospiraceae</taxon>
        <taxon>Leptospira</taxon>
    </lineage>
</organism>
<dbReference type="AlphaFoldDB" id="A0A2M9XGQ5"/>
<feature type="transmembrane region" description="Helical" evidence="1">
    <location>
        <begin position="75"/>
        <end position="93"/>
    </location>
</feature>
<keyword evidence="1" id="KW-0472">Membrane</keyword>
<proteinExistence type="predicted"/>
<feature type="transmembrane region" description="Helical" evidence="1">
    <location>
        <begin position="38"/>
        <end position="60"/>
    </location>
</feature>
<feature type="transmembrane region" description="Helical" evidence="1">
    <location>
        <begin position="6"/>
        <end position="26"/>
    </location>
</feature>
<dbReference type="RefSeq" id="WP_100705665.1">
    <property type="nucleotide sequence ID" value="NZ_NPDL01000002.1"/>
</dbReference>
<feature type="transmembrane region" description="Helical" evidence="1">
    <location>
        <begin position="127"/>
        <end position="146"/>
    </location>
</feature>
<protein>
    <submittedName>
        <fullName evidence="2">Transporter</fullName>
    </submittedName>
</protein>
<evidence type="ECO:0000256" key="1">
    <source>
        <dbReference type="SAM" id="Phobius"/>
    </source>
</evidence>
<evidence type="ECO:0000313" key="3">
    <source>
        <dbReference type="Proteomes" id="UP000232196"/>
    </source>
</evidence>
<feature type="transmembrane region" description="Helical" evidence="1">
    <location>
        <begin position="100"/>
        <end position="121"/>
    </location>
</feature>
<reference evidence="2 3" key="1">
    <citation type="submission" date="2017-07" db="EMBL/GenBank/DDBJ databases">
        <title>Leptospira spp. isolated from tropical soils.</title>
        <authorList>
            <person name="Thibeaux R."/>
            <person name="Iraola G."/>
            <person name="Ferres I."/>
            <person name="Bierque E."/>
            <person name="Girault D."/>
            <person name="Soupe-Gilbert M.-E."/>
            <person name="Picardeau M."/>
            <person name="Goarant C."/>
        </authorList>
    </citation>
    <scope>NUCLEOTIDE SEQUENCE [LARGE SCALE GENOMIC DNA]</scope>
    <source>
        <strain evidence="2 3">MCA1-C-A1</strain>
    </source>
</reference>